<dbReference type="AlphaFoldDB" id="A0AA40G7J0"/>
<reference evidence="2" key="1">
    <citation type="submission" date="2021-10" db="EMBL/GenBank/DDBJ databases">
        <title>Melipona bicolor Genome sequencing and assembly.</title>
        <authorList>
            <person name="Araujo N.S."/>
            <person name="Arias M.C."/>
        </authorList>
    </citation>
    <scope>NUCLEOTIDE SEQUENCE</scope>
    <source>
        <strain evidence="2">USP_2M_L1-L4_2017</strain>
        <tissue evidence="2">Whole body</tissue>
    </source>
</reference>
<gene>
    <name evidence="2" type="ORF">K0M31_013905</name>
</gene>
<evidence type="ECO:0000256" key="1">
    <source>
        <dbReference type="SAM" id="MobiDB-lite"/>
    </source>
</evidence>
<dbReference type="EMBL" id="JAHYIQ010000004">
    <property type="protein sequence ID" value="KAK1132522.1"/>
    <property type="molecule type" value="Genomic_DNA"/>
</dbReference>
<feature type="region of interest" description="Disordered" evidence="1">
    <location>
        <begin position="30"/>
        <end position="56"/>
    </location>
</feature>
<feature type="compositionally biased region" description="Basic and acidic residues" evidence="1">
    <location>
        <begin position="41"/>
        <end position="53"/>
    </location>
</feature>
<keyword evidence="3" id="KW-1185">Reference proteome</keyword>
<accession>A0AA40G7J0</accession>
<protein>
    <submittedName>
        <fullName evidence="2">Uncharacterized protein</fullName>
    </submittedName>
</protein>
<evidence type="ECO:0000313" key="3">
    <source>
        <dbReference type="Proteomes" id="UP001177670"/>
    </source>
</evidence>
<name>A0AA40G7J0_9HYME</name>
<organism evidence="2 3">
    <name type="scientific">Melipona bicolor</name>
    <dbReference type="NCBI Taxonomy" id="60889"/>
    <lineage>
        <taxon>Eukaryota</taxon>
        <taxon>Metazoa</taxon>
        <taxon>Ecdysozoa</taxon>
        <taxon>Arthropoda</taxon>
        <taxon>Hexapoda</taxon>
        <taxon>Insecta</taxon>
        <taxon>Pterygota</taxon>
        <taxon>Neoptera</taxon>
        <taxon>Endopterygota</taxon>
        <taxon>Hymenoptera</taxon>
        <taxon>Apocrita</taxon>
        <taxon>Aculeata</taxon>
        <taxon>Apoidea</taxon>
        <taxon>Anthophila</taxon>
        <taxon>Apidae</taxon>
        <taxon>Melipona</taxon>
    </lineage>
</organism>
<comment type="caution">
    <text evidence="2">The sequence shown here is derived from an EMBL/GenBank/DDBJ whole genome shotgun (WGS) entry which is preliminary data.</text>
</comment>
<sequence length="163" mass="18283">MAGERDTIELTHSHCARGFLALKARRRAESSHGAGQFTPVDKTEGSAWPDRHSTKGQVNAVNTSHYIHKLFASTPLSVECVYVGNLNRWKKEAGAGGVVESRLSTRQRKEEAEGRKLSERLESTRPTIGHSSLTQRVLYNQIFKRINADGRDVPVCPRWEMAR</sequence>
<dbReference type="Proteomes" id="UP001177670">
    <property type="component" value="Unassembled WGS sequence"/>
</dbReference>
<proteinExistence type="predicted"/>
<evidence type="ECO:0000313" key="2">
    <source>
        <dbReference type="EMBL" id="KAK1132522.1"/>
    </source>
</evidence>